<sequence length="203" mass="23026">MKKFTFDAFIKANAQVLDEIRHAAWTLHENVGQTYDTNLPYGHHLSMVADAAIKYGYEVVNNEADIIPVVFAAYFHDSIEDARLTYNDVVSIAGRFMTNEQCITAAEIVYALTNDKGRTRKERAGEHYYAGIRETPYAPFVKLCDRLANMTYCFNGTNDANNHMHKVYASEWSHFIQAITVCNQDSRYSLPASMVSEVQSLFA</sequence>
<comment type="caution">
    <text evidence="1">The sequence shown here is derived from an EMBL/GenBank/DDBJ whole genome shotgun (WGS) entry which is preliminary data.</text>
</comment>
<dbReference type="Gene3D" id="1.10.3210.10">
    <property type="entry name" value="Hypothetical protein af1432"/>
    <property type="match status" value="1"/>
</dbReference>
<dbReference type="RefSeq" id="WP_215760794.1">
    <property type="nucleotide sequence ID" value="NZ_JAHKBE010000075.1"/>
</dbReference>
<evidence type="ECO:0008006" key="3">
    <source>
        <dbReference type="Google" id="ProtNLM"/>
    </source>
</evidence>
<dbReference type="Proteomes" id="UP001487296">
    <property type="component" value="Unassembled WGS sequence"/>
</dbReference>
<keyword evidence="2" id="KW-1185">Reference proteome</keyword>
<evidence type="ECO:0000313" key="1">
    <source>
        <dbReference type="EMBL" id="MEQ2487720.1"/>
    </source>
</evidence>
<organism evidence="1 2">
    <name type="scientific">Hallella faecis</name>
    <dbReference type="NCBI Taxonomy" id="2841596"/>
    <lineage>
        <taxon>Bacteria</taxon>
        <taxon>Pseudomonadati</taxon>
        <taxon>Bacteroidota</taxon>
        <taxon>Bacteroidia</taxon>
        <taxon>Bacteroidales</taxon>
        <taxon>Prevotellaceae</taxon>
        <taxon>Hallella</taxon>
    </lineage>
</organism>
<reference evidence="1 2" key="1">
    <citation type="submission" date="2024-04" db="EMBL/GenBank/DDBJ databases">
        <title>Human intestinal bacterial collection.</title>
        <authorList>
            <person name="Pauvert C."/>
            <person name="Hitch T.C.A."/>
            <person name="Clavel T."/>
        </authorList>
    </citation>
    <scope>NUCLEOTIDE SEQUENCE [LARGE SCALE GENOMIC DNA]</scope>
    <source>
        <strain evidence="1 2">CLA-AA-H145</strain>
    </source>
</reference>
<evidence type="ECO:0000313" key="2">
    <source>
        <dbReference type="Proteomes" id="UP001487296"/>
    </source>
</evidence>
<accession>A0ABV1FTN2</accession>
<dbReference type="SUPFAM" id="SSF109604">
    <property type="entry name" value="HD-domain/PDEase-like"/>
    <property type="match status" value="1"/>
</dbReference>
<gene>
    <name evidence="1" type="ORF">AAAT34_11795</name>
</gene>
<dbReference type="EMBL" id="JBBNFP010000072">
    <property type="protein sequence ID" value="MEQ2487720.1"/>
    <property type="molecule type" value="Genomic_DNA"/>
</dbReference>
<name>A0ABV1FTN2_9BACT</name>
<protein>
    <recommendedName>
        <fullName evidence="3">HD domain-containing protein</fullName>
    </recommendedName>
</protein>
<proteinExistence type="predicted"/>